<dbReference type="Pfam" id="PF00994">
    <property type="entry name" value="MoCF_biosynth"/>
    <property type="match status" value="1"/>
</dbReference>
<evidence type="ECO:0000256" key="4">
    <source>
        <dbReference type="ARBA" id="ARBA00010763"/>
    </source>
</evidence>
<evidence type="ECO:0000256" key="1">
    <source>
        <dbReference type="ARBA" id="ARBA00001946"/>
    </source>
</evidence>
<dbReference type="Gene3D" id="3.40.980.10">
    <property type="entry name" value="MoaB/Mog-like domain"/>
    <property type="match status" value="1"/>
</dbReference>
<name>A0A1I0IMX1_9BACI</name>
<evidence type="ECO:0000313" key="15">
    <source>
        <dbReference type="EMBL" id="SET98470.1"/>
    </source>
</evidence>
<dbReference type="NCBIfam" id="NF045515">
    <property type="entry name" value="Glp_gephyrin"/>
    <property type="match status" value="1"/>
</dbReference>
<dbReference type="InterPro" id="IPR036425">
    <property type="entry name" value="MoaB/Mog-like_dom_sf"/>
</dbReference>
<evidence type="ECO:0000256" key="2">
    <source>
        <dbReference type="ARBA" id="ARBA00002901"/>
    </source>
</evidence>
<evidence type="ECO:0000313" key="16">
    <source>
        <dbReference type="Proteomes" id="UP000199095"/>
    </source>
</evidence>
<evidence type="ECO:0000256" key="9">
    <source>
        <dbReference type="ARBA" id="ARBA00022723"/>
    </source>
</evidence>
<dbReference type="STRING" id="237682.SAMN05421676_11331"/>
<dbReference type="PANTHER" id="PTHR10192">
    <property type="entry name" value="MOLYBDOPTERIN BIOSYNTHESIS PROTEIN"/>
    <property type="match status" value="1"/>
</dbReference>
<evidence type="ECO:0000256" key="5">
    <source>
        <dbReference type="ARBA" id="ARBA00013269"/>
    </source>
</evidence>
<dbReference type="EMBL" id="FOHJ01000013">
    <property type="protein sequence ID" value="SET98470.1"/>
    <property type="molecule type" value="Genomic_DNA"/>
</dbReference>
<keyword evidence="10 13" id="KW-0460">Magnesium</keyword>
<evidence type="ECO:0000256" key="6">
    <source>
        <dbReference type="ARBA" id="ARBA00021108"/>
    </source>
</evidence>
<dbReference type="CDD" id="cd00887">
    <property type="entry name" value="MoeA"/>
    <property type="match status" value="1"/>
</dbReference>
<dbReference type="GO" id="GO:0046872">
    <property type="term" value="F:metal ion binding"/>
    <property type="evidence" value="ECO:0007669"/>
    <property type="project" value="UniProtKB-UniRule"/>
</dbReference>
<dbReference type="FunFam" id="3.40.980.10:FF:000004">
    <property type="entry name" value="Molybdopterin molybdenumtransferase"/>
    <property type="match status" value="1"/>
</dbReference>
<sequence length="419" mass="45974">MSENQPLTRFRRKAVKVEDALQSIISYISKAKTEKVSLEKSLKRTLSEDIQTSHPVPHFRRSGYDGYAVQSKDVEQASKQSPVYLKLVDDIPCGEVPGRRLESGQTARIMTGAMVPEEADSVIMLEATEQEERNGSTYVKFTKPIQSGKNITPIGEETAEGEVLLTKGTEVNPGAMAVLSSLGFSQVPVYKKPQIAVLSTGTELLEVDEPLEMGKIRNSNTYMIAGQIQHNGGEPVIIEKFPDDVDAARKKLQSLLANQELDMIITTGGVSVGDYDIMTDIFLNWEGKTLFNKVQMRPGSVTTAGVFRDKILFGLSGNPGASYVGFELFVKPSIERMLGGLGVQDKQTAYLKVNYTKVNAFPRFLRGYYEVKDGELWAQPVGLDQSSALLSMKDTNALIVIPPTKTGMKAGEKVNVIPV</sequence>
<dbReference type="FunFam" id="2.170.190.11:FF:000001">
    <property type="entry name" value="Molybdopterin molybdenumtransferase"/>
    <property type="match status" value="1"/>
</dbReference>
<keyword evidence="16" id="KW-1185">Reference proteome</keyword>
<dbReference type="SUPFAM" id="SSF63882">
    <property type="entry name" value="MoeA N-terminal region -like"/>
    <property type="match status" value="1"/>
</dbReference>
<keyword evidence="9 13" id="KW-0479">Metal-binding</keyword>
<comment type="similarity">
    <text evidence="4 13">Belongs to the MoeA family.</text>
</comment>
<keyword evidence="7 13" id="KW-0500">Molybdenum</keyword>
<evidence type="ECO:0000256" key="3">
    <source>
        <dbReference type="ARBA" id="ARBA00005046"/>
    </source>
</evidence>
<dbReference type="SUPFAM" id="SSF63867">
    <property type="entry name" value="MoeA C-terminal domain-like"/>
    <property type="match status" value="1"/>
</dbReference>
<evidence type="ECO:0000256" key="11">
    <source>
        <dbReference type="ARBA" id="ARBA00023150"/>
    </source>
</evidence>
<dbReference type="InterPro" id="IPR036688">
    <property type="entry name" value="MoeA_C_domain_IV_sf"/>
</dbReference>
<dbReference type="Gene3D" id="3.90.105.10">
    <property type="entry name" value="Molybdopterin biosynthesis moea protein, domain 2"/>
    <property type="match status" value="1"/>
</dbReference>
<evidence type="ECO:0000256" key="8">
    <source>
        <dbReference type="ARBA" id="ARBA00022679"/>
    </source>
</evidence>
<dbReference type="InterPro" id="IPR036135">
    <property type="entry name" value="MoeA_linker/N_sf"/>
</dbReference>
<evidence type="ECO:0000256" key="10">
    <source>
        <dbReference type="ARBA" id="ARBA00022842"/>
    </source>
</evidence>
<dbReference type="GO" id="GO:0006777">
    <property type="term" value="P:Mo-molybdopterin cofactor biosynthetic process"/>
    <property type="evidence" value="ECO:0007669"/>
    <property type="project" value="UniProtKB-UniRule"/>
</dbReference>
<feature type="domain" description="MoaB/Mog" evidence="14">
    <location>
        <begin position="196"/>
        <end position="336"/>
    </location>
</feature>
<dbReference type="Gene3D" id="2.40.340.10">
    <property type="entry name" value="MoeA, C-terminal, domain IV"/>
    <property type="match status" value="1"/>
</dbReference>
<evidence type="ECO:0000256" key="7">
    <source>
        <dbReference type="ARBA" id="ARBA00022505"/>
    </source>
</evidence>
<evidence type="ECO:0000259" key="14">
    <source>
        <dbReference type="SMART" id="SM00852"/>
    </source>
</evidence>
<dbReference type="SUPFAM" id="SSF53218">
    <property type="entry name" value="Molybdenum cofactor biosynthesis proteins"/>
    <property type="match status" value="1"/>
</dbReference>
<dbReference type="RefSeq" id="WP_093137227.1">
    <property type="nucleotide sequence ID" value="NZ_FOHJ01000013.1"/>
</dbReference>
<dbReference type="EC" id="2.10.1.1" evidence="5 13"/>
<comment type="cofactor">
    <cofactor evidence="1 13">
        <name>Mg(2+)</name>
        <dbReference type="ChEBI" id="CHEBI:18420"/>
    </cofactor>
</comment>
<dbReference type="UniPathway" id="UPA00344"/>
<keyword evidence="11 13" id="KW-0501">Molybdenum cofactor biosynthesis</keyword>
<dbReference type="InterPro" id="IPR001453">
    <property type="entry name" value="MoaB/Mog_dom"/>
</dbReference>
<dbReference type="OrthoDB" id="9804758at2"/>
<reference evidence="16" key="1">
    <citation type="submission" date="2016-10" db="EMBL/GenBank/DDBJ databases">
        <authorList>
            <person name="Varghese N."/>
            <person name="Submissions S."/>
        </authorList>
    </citation>
    <scope>NUCLEOTIDE SEQUENCE [LARGE SCALE GENOMIC DNA]</scope>
    <source>
        <strain evidence="16">CGMCC 1.3566</strain>
    </source>
</reference>
<dbReference type="GO" id="GO:0005829">
    <property type="term" value="C:cytosol"/>
    <property type="evidence" value="ECO:0007669"/>
    <property type="project" value="TreeGrafter"/>
</dbReference>
<dbReference type="Pfam" id="PF03454">
    <property type="entry name" value="MoeA_C"/>
    <property type="match status" value="1"/>
</dbReference>
<dbReference type="Proteomes" id="UP000199095">
    <property type="component" value="Unassembled WGS sequence"/>
</dbReference>
<accession>A0A1I0IMX1</accession>
<comment type="function">
    <text evidence="2 13">Catalyzes the insertion of molybdate into adenylated molybdopterin with the concomitant release of AMP.</text>
</comment>
<dbReference type="Pfam" id="PF03453">
    <property type="entry name" value="MoeA_N"/>
    <property type="match status" value="1"/>
</dbReference>
<evidence type="ECO:0000256" key="12">
    <source>
        <dbReference type="ARBA" id="ARBA00047317"/>
    </source>
</evidence>
<organism evidence="15 16">
    <name type="scientific">Salinibacillus kushneri</name>
    <dbReference type="NCBI Taxonomy" id="237682"/>
    <lineage>
        <taxon>Bacteria</taxon>
        <taxon>Bacillati</taxon>
        <taxon>Bacillota</taxon>
        <taxon>Bacilli</taxon>
        <taxon>Bacillales</taxon>
        <taxon>Bacillaceae</taxon>
        <taxon>Salinibacillus</taxon>
    </lineage>
</organism>
<dbReference type="InterPro" id="IPR005111">
    <property type="entry name" value="MoeA_C_domain_IV"/>
</dbReference>
<proteinExistence type="inferred from homology"/>
<dbReference type="PANTHER" id="PTHR10192:SF5">
    <property type="entry name" value="GEPHYRIN"/>
    <property type="match status" value="1"/>
</dbReference>
<keyword evidence="8 13" id="KW-0808">Transferase</keyword>
<dbReference type="AlphaFoldDB" id="A0A1I0IMX1"/>
<comment type="catalytic activity">
    <reaction evidence="12">
        <text>adenylyl-molybdopterin + molybdate = Mo-molybdopterin + AMP + H(+)</text>
        <dbReference type="Rhea" id="RHEA:35047"/>
        <dbReference type="ChEBI" id="CHEBI:15378"/>
        <dbReference type="ChEBI" id="CHEBI:36264"/>
        <dbReference type="ChEBI" id="CHEBI:62727"/>
        <dbReference type="ChEBI" id="CHEBI:71302"/>
        <dbReference type="ChEBI" id="CHEBI:456215"/>
        <dbReference type="EC" id="2.10.1.1"/>
    </reaction>
</comment>
<gene>
    <name evidence="15" type="ORF">SAMN05421676_11331</name>
</gene>
<dbReference type="InterPro" id="IPR005110">
    <property type="entry name" value="MoeA_linker/N"/>
</dbReference>
<dbReference type="InterPro" id="IPR038987">
    <property type="entry name" value="MoeA-like"/>
</dbReference>
<dbReference type="GO" id="GO:0061599">
    <property type="term" value="F:molybdopterin molybdotransferase activity"/>
    <property type="evidence" value="ECO:0007669"/>
    <property type="project" value="UniProtKB-UniRule"/>
</dbReference>
<evidence type="ECO:0000256" key="13">
    <source>
        <dbReference type="RuleBase" id="RU365090"/>
    </source>
</evidence>
<comment type="pathway">
    <text evidence="3 13">Cofactor biosynthesis; molybdopterin biosynthesis.</text>
</comment>
<dbReference type="SMART" id="SM00852">
    <property type="entry name" value="MoCF_biosynth"/>
    <property type="match status" value="1"/>
</dbReference>
<dbReference type="NCBIfam" id="TIGR00177">
    <property type="entry name" value="molyb_syn"/>
    <property type="match status" value="1"/>
</dbReference>
<dbReference type="Gene3D" id="2.170.190.11">
    <property type="entry name" value="Molybdopterin biosynthesis moea protein, domain 3"/>
    <property type="match status" value="1"/>
</dbReference>
<protein>
    <recommendedName>
        <fullName evidence="6 13">Molybdopterin molybdenumtransferase</fullName>
        <ecNumber evidence="5 13">2.10.1.1</ecNumber>
    </recommendedName>
</protein>